<accession>A0A0U1L1W3</accession>
<evidence type="ECO:0000313" key="1">
    <source>
        <dbReference type="EMBL" id="CQR73667.1"/>
    </source>
</evidence>
<organism evidence="1 2">
    <name type="scientific">Sporomusa ovata</name>
    <dbReference type="NCBI Taxonomy" id="2378"/>
    <lineage>
        <taxon>Bacteria</taxon>
        <taxon>Bacillati</taxon>
        <taxon>Bacillota</taxon>
        <taxon>Negativicutes</taxon>
        <taxon>Selenomonadales</taxon>
        <taxon>Sporomusaceae</taxon>
        <taxon>Sporomusa</taxon>
    </lineage>
</organism>
<dbReference type="EMBL" id="CTRP01000014">
    <property type="protein sequence ID" value="CQR73667.1"/>
    <property type="molecule type" value="Genomic_DNA"/>
</dbReference>
<sequence length="71" mass="7911">MAAQQSCSKEYDKLLAALDNCCYLYRANLCKFRILTIPSVVDYLAFLHGRLVFVLAILSISQNLSAGKIVI</sequence>
<evidence type="ECO:0000313" key="2">
    <source>
        <dbReference type="Proteomes" id="UP000049855"/>
    </source>
</evidence>
<reference evidence="2" key="1">
    <citation type="submission" date="2015-03" db="EMBL/GenBank/DDBJ databases">
        <authorList>
            <person name="Nijsse Bart"/>
        </authorList>
    </citation>
    <scope>NUCLEOTIDE SEQUENCE [LARGE SCALE GENOMIC DNA]</scope>
</reference>
<protein>
    <submittedName>
        <fullName evidence="1">Uncharacterized protein</fullName>
    </submittedName>
</protein>
<proteinExistence type="predicted"/>
<dbReference type="Proteomes" id="UP000049855">
    <property type="component" value="Unassembled WGS sequence"/>
</dbReference>
<dbReference type="AlphaFoldDB" id="A0A0U1L1W3"/>
<name>A0A0U1L1W3_9FIRM</name>
<gene>
    <name evidence="1" type="ORF">SpAn4DRAFT_0129</name>
</gene>
<keyword evidence="2" id="KW-1185">Reference proteome</keyword>